<feature type="region of interest" description="Disordered" evidence="1">
    <location>
        <begin position="74"/>
        <end position="100"/>
    </location>
</feature>
<evidence type="ECO:0000313" key="3">
    <source>
        <dbReference type="Proteomes" id="UP000265515"/>
    </source>
</evidence>
<dbReference type="Gramene" id="GBG90905">
    <property type="protein sequence ID" value="GBG90905"/>
    <property type="gene ID" value="CBR_g51412"/>
</dbReference>
<sequence length="242" mass="27118">MQKDLQIQLAMHVGKLEDRLVQWLHQAVAVPTILERGKKKVSYHSDVDESSSSQGDASDTSVTQELSACAERLAISEKRKRGPEPVFEDPSPPMELPVKHTPKRGILKPVKLTGRLTRSKSKKGGGGLTPTLASKKIATPLSKRRTSTQKKTSILTLHSKATLEHLRYRDNILRELKDLDATELQRICREKAIHYDKKIEAIFDIEDHRTERAFATALAKVERIAISDDTNVEQEDVPTNDG</sequence>
<dbReference type="AlphaFoldDB" id="A0A388M8R8"/>
<reference evidence="2 3" key="1">
    <citation type="journal article" date="2018" name="Cell">
        <title>The Chara Genome: Secondary Complexity and Implications for Plant Terrestrialization.</title>
        <authorList>
            <person name="Nishiyama T."/>
            <person name="Sakayama H."/>
            <person name="Vries J.D."/>
            <person name="Buschmann H."/>
            <person name="Saint-Marcoux D."/>
            <person name="Ullrich K.K."/>
            <person name="Haas F.B."/>
            <person name="Vanderstraeten L."/>
            <person name="Becker D."/>
            <person name="Lang D."/>
            <person name="Vosolsobe S."/>
            <person name="Rombauts S."/>
            <person name="Wilhelmsson P.K.I."/>
            <person name="Janitza P."/>
            <person name="Kern R."/>
            <person name="Heyl A."/>
            <person name="Rumpler F."/>
            <person name="Villalobos L.I.A.C."/>
            <person name="Clay J.M."/>
            <person name="Skokan R."/>
            <person name="Toyoda A."/>
            <person name="Suzuki Y."/>
            <person name="Kagoshima H."/>
            <person name="Schijlen E."/>
            <person name="Tajeshwar N."/>
            <person name="Catarino B."/>
            <person name="Hetherington A.J."/>
            <person name="Saltykova A."/>
            <person name="Bonnot C."/>
            <person name="Breuninger H."/>
            <person name="Symeonidi A."/>
            <person name="Radhakrishnan G.V."/>
            <person name="Van Nieuwerburgh F."/>
            <person name="Deforce D."/>
            <person name="Chang C."/>
            <person name="Karol K.G."/>
            <person name="Hedrich R."/>
            <person name="Ulvskov P."/>
            <person name="Glockner G."/>
            <person name="Delwiche C.F."/>
            <person name="Petrasek J."/>
            <person name="Van de Peer Y."/>
            <person name="Friml J."/>
            <person name="Beilby M."/>
            <person name="Dolan L."/>
            <person name="Kohara Y."/>
            <person name="Sugano S."/>
            <person name="Fujiyama A."/>
            <person name="Delaux P.-M."/>
            <person name="Quint M."/>
            <person name="TheiBen G."/>
            <person name="Hagemann M."/>
            <person name="Harholt J."/>
            <person name="Dunand C."/>
            <person name="Zachgo S."/>
            <person name="Langdale J."/>
            <person name="Maumus F."/>
            <person name="Straeten D.V.D."/>
            <person name="Gould S.B."/>
            <person name="Rensing S.A."/>
        </authorList>
    </citation>
    <scope>NUCLEOTIDE SEQUENCE [LARGE SCALE GENOMIC DNA]</scope>
    <source>
        <strain evidence="2 3">S276</strain>
    </source>
</reference>
<evidence type="ECO:0000256" key="1">
    <source>
        <dbReference type="SAM" id="MobiDB-lite"/>
    </source>
</evidence>
<dbReference type="EMBL" id="BFEA01000852">
    <property type="protein sequence ID" value="GBG90905.1"/>
    <property type="molecule type" value="Genomic_DNA"/>
</dbReference>
<feature type="compositionally biased region" description="Low complexity" evidence="1">
    <location>
        <begin position="50"/>
        <end position="61"/>
    </location>
</feature>
<organism evidence="2 3">
    <name type="scientific">Chara braunii</name>
    <name type="common">Braun's stonewort</name>
    <dbReference type="NCBI Taxonomy" id="69332"/>
    <lineage>
        <taxon>Eukaryota</taxon>
        <taxon>Viridiplantae</taxon>
        <taxon>Streptophyta</taxon>
        <taxon>Charophyceae</taxon>
        <taxon>Charales</taxon>
        <taxon>Characeae</taxon>
        <taxon>Chara</taxon>
    </lineage>
</organism>
<evidence type="ECO:0000313" key="2">
    <source>
        <dbReference type="EMBL" id="GBG90905.1"/>
    </source>
</evidence>
<comment type="caution">
    <text evidence="2">The sequence shown here is derived from an EMBL/GenBank/DDBJ whole genome shotgun (WGS) entry which is preliminary data.</text>
</comment>
<feature type="region of interest" description="Disordered" evidence="1">
    <location>
        <begin position="44"/>
        <end position="63"/>
    </location>
</feature>
<name>A0A388M8R8_CHABU</name>
<dbReference type="Proteomes" id="UP000265515">
    <property type="component" value="Unassembled WGS sequence"/>
</dbReference>
<proteinExistence type="predicted"/>
<keyword evidence="3" id="KW-1185">Reference proteome</keyword>
<accession>A0A388M8R8</accession>
<protein>
    <submittedName>
        <fullName evidence="2">Uncharacterized protein</fullName>
    </submittedName>
</protein>
<gene>
    <name evidence="2" type="ORF">CBR_g51412</name>
</gene>